<dbReference type="SUPFAM" id="SSF158702">
    <property type="entry name" value="Sec63 N-terminal domain-like"/>
    <property type="match status" value="2"/>
</dbReference>
<dbReference type="Pfam" id="PF00271">
    <property type="entry name" value="Helicase_C"/>
    <property type="match status" value="2"/>
</dbReference>
<dbReference type="PANTHER" id="PTHR47961">
    <property type="entry name" value="DNA POLYMERASE THETA, PUTATIVE (AFU_ORTHOLOGUE AFUA_1G05260)-RELATED"/>
    <property type="match status" value="1"/>
</dbReference>
<dbReference type="FunFam" id="3.40.50.300:FF:000062">
    <property type="entry name" value="U5 small nuclear ribonucleoprotein helicase"/>
    <property type="match status" value="1"/>
</dbReference>
<dbReference type="Pfam" id="PF00270">
    <property type="entry name" value="DEAD"/>
    <property type="match status" value="2"/>
</dbReference>
<dbReference type="FunFam" id="1.10.3380.10:FF:000001">
    <property type="entry name" value="U5 small nuclear ribonucleoprotein helicase"/>
    <property type="match status" value="1"/>
</dbReference>
<protein>
    <recommendedName>
        <fullName evidence="10">Activating signal cointegrator 1 complex subunit 3</fullName>
    </recommendedName>
</protein>
<dbReference type="GO" id="GO:0005524">
    <property type="term" value="F:ATP binding"/>
    <property type="evidence" value="ECO:0007669"/>
    <property type="project" value="UniProtKB-KW"/>
</dbReference>
<dbReference type="InterPro" id="IPR003593">
    <property type="entry name" value="AAA+_ATPase"/>
</dbReference>
<dbReference type="Pfam" id="PF02889">
    <property type="entry name" value="Sec63"/>
    <property type="match status" value="2"/>
</dbReference>
<evidence type="ECO:0000256" key="2">
    <source>
        <dbReference type="ARBA" id="ARBA00022801"/>
    </source>
</evidence>
<dbReference type="InterPro" id="IPR050474">
    <property type="entry name" value="Hel308_SKI2-like"/>
</dbReference>
<dbReference type="PROSITE" id="PS51194">
    <property type="entry name" value="HELICASE_CTER"/>
    <property type="match status" value="2"/>
</dbReference>
<feature type="region of interest" description="Disordered" evidence="5">
    <location>
        <begin position="1358"/>
        <end position="1377"/>
    </location>
</feature>
<gene>
    <name evidence="8" type="ORF">PBS003_LOCUS6071</name>
</gene>
<dbReference type="SUPFAM" id="SSF52540">
    <property type="entry name" value="P-loop containing nucleoside triphosphate hydrolases"/>
    <property type="match status" value="3"/>
</dbReference>
<dbReference type="Gene3D" id="1.10.10.10">
    <property type="entry name" value="Winged helix-like DNA-binding domain superfamily/Winged helix DNA-binding domain"/>
    <property type="match status" value="2"/>
</dbReference>
<dbReference type="GO" id="GO:0005634">
    <property type="term" value="C:nucleus"/>
    <property type="evidence" value="ECO:0007669"/>
    <property type="project" value="TreeGrafter"/>
</dbReference>
<dbReference type="InterPro" id="IPR035892">
    <property type="entry name" value="C2_domain_sf"/>
</dbReference>
<dbReference type="GO" id="GO:0016787">
    <property type="term" value="F:hydrolase activity"/>
    <property type="evidence" value="ECO:0007669"/>
    <property type="project" value="UniProtKB-KW"/>
</dbReference>
<dbReference type="SMART" id="SM00490">
    <property type="entry name" value="HELICc"/>
    <property type="match status" value="2"/>
</dbReference>
<dbReference type="SMART" id="SM00382">
    <property type="entry name" value="AAA"/>
    <property type="match status" value="2"/>
</dbReference>
<dbReference type="Gene3D" id="1.10.3380.10">
    <property type="entry name" value="Sec63 N-terminal domain-like domain"/>
    <property type="match status" value="2"/>
</dbReference>
<evidence type="ECO:0000256" key="1">
    <source>
        <dbReference type="ARBA" id="ARBA00022741"/>
    </source>
</evidence>
<comment type="caution">
    <text evidence="8">The sequence shown here is derived from an EMBL/GenBank/DDBJ whole genome shotgun (WGS) entry which is preliminary data.</text>
</comment>
<dbReference type="SUPFAM" id="SSF46785">
    <property type="entry name" value="Winged helix' DNA-binding domain"/>
    <property type="match status" value="1"/>
</dbReference>
<dbReference type="CDD" id="cd18795">
    <property type="entry name" value="SF2_C_Ski2"/>
    <property type="match status" value="2"/>
</dbReference>
<keyword evidence="1" id="KW-0547">Nucleotide-binding</keyword>
<feature type="domain" description="Helicase ATP-binding" evidence="6">
    <location>
        <begin position="379"/>
        <end position="567"/>
    </location>
</feature>
<dbReference type="InterPro" id="IPR014756">
    <property type="entry name" value="Ig_E-set"/>
</dbReference>
<dbReference type="InterPro" id="IPR036388">
    <property type="entry name" value="WH-like_DNA-bd_sf"/>
</dbReference>
<dbReference type="Gene3D" id="3.40.50.300">
    <property type="entry name" value="P-loop containing nucleotide triphosphate hydrolases"/>
    <property type="match status" value="4"/>
</dbReference>
<dbReference type="InterPro" id="IPR004179">
    <property type="entry name" value="Sec63-dom"/>
</dbReference>
<evidence type="ECO:0000256" key="4">
    <source>
        <dbReference type="ARBA" id="ARBA00022840"/>
    </source>
</evidence>
<evidence type="ECO:0000256" key="3">
    <source>
        <dbReference type="ARBA" id="ARBA00022806"/>
    </source>
</evidence>
<feature type="compositionally biased region" description="Polar residues" evidence="5">
    <location>
        <begin position="1358"/>
        <end position="1376"/>
    </location>
</feature>
<dbReference type="SUPFAM" id="SSF81296">
    <property type="entry name" value="E set domains"/>
    <property type="match status" value="1"/>
</dbReference>
<keyword evidence="2" id="KW-0378">Hydrolase</keyword>
<keyword evidence="4" id="KW-0067">ATP-binding</keyword>
<dbReference type="EMBL" id="CAKKTJ010000305">
    <property type="protein sequence ID" value="CAH0479431.1"/>
    <property type="molecule type" value="Genomic_DNA"/>
</dbReference>
<feature type="domain" description="Helicase C-terminal" evidence="7">
    <location>
        <begin position="653"/>
        <end position="856"/>
    </location>
</feature>
<feature type="domain" description="Helicase C-terminal" evidence="7">
    <location>
        <begin position="1599"/>
        <end position="1769"/>
    </location>
</feature>
<dbReference type="PROSITE" id="PS51192">
    <property type="entry name" value="HELICASE_ATP_BIND_1"/>
    <property type="match status" value="2"/>
</dbReference>
<name>A0AAU9L6M8_9STRA</name>
<dbReference type="GO" id="GO:0004386">
    <property type="term" value="F:helicase activity"/>
    <property type="evidence" value="ECO:0007669"/>
    <property type="project" value="UniProtKB-KW"/>
</dbReference>
<dbReference type="SMART" id="SM00487">
    <property type="entry name" value="DEXDc"/>
    <property type="match status" value="2"/>
</dbReference>
<proteinExistence type="predicted"/>
<feature type="compositionally biased region" description="Basic residues" evidence="5">
    <location>
        <begin position="238"/>
        <end position="250"/>
    </location>
</feature>
<dbReference type="SMART" id="SM00973">
    <property type="entry name" value="Sec63"/>
    <property type="match status" value="2"/>
</dbReference>
<dbReference type="InterPro" id="IPR011545">
    <property type="entry name" value="DEAD/DEAH_box_helicase_dom"/>
</dbReference>
<organism evidence="8 9">
    <name type="scientific">Peronospora belbahrii</name>
    <dbReference type="NCBI Taxonomy" id="622444"/>
    <lineage>
        <taxon>Eukaryota</taxon>
        <taxon>Sar</taxon>
        <taxon>Stramenopiles</taxon>
        <taxon>Oomycota</taxon>
        <taxon>Peronosporomycetes</taxon>
        <taxon>Peronosporales</taxon>
        <taxon>Peronosporaceae</taxon>
        <taxon>Peronospora</taxon>
    </lineage>
</organism>
<dbReference type="InterPro" id="IPR036390">
    <property type="entry name" value="WH_DNA-bd_sf"/>
</dbReference>
<dbReference type="InterPro" id="IPR014001">
    <property type="entry name" value="Helicase_ATP-bd"/>
</dbReference>
<evidence type="ECO:0000256" key="5">
    <source>
        <dbReference type="SAM" id="MobiDB-lite"/>
    </source>
</evidence>
<reference evidence="8" key="1">
    <citation type="submission" date="2021-11" db="EMBL/GenBank/DDBJ databases">
        <authorList>
            <person name="Islam A."/>
            <person name="Islam S."/>
            <person name="Flora M.S."/>
            <person name="Rahman M."/>
            <person name="Ziaur R.M."/>
            <person name="Epstein J.H."/>
            <person name="Hassan M."/>
            <person name="Klassen M."/>
            <person name="Woodard K."/>
            <person name="Webb A."/>
            <person name="Webby R.J."/>
            <person name="El Zowalaty M.E."/>
        </authorList>
    </citation>
    <scope>NUCLEOTIDE SEQUENCE</scope>
    <source>
        <strain evidence="8">Pbs3</strain>
    </source>
</reference>
<dbReference type="FunFam" id="1.10.10.10:FF:000024">
    <property type="entry name" value="U5 small nuclear ribonucleoprotein helicase"/>
    <property type="match status" value="1"/>
</dbReference>
<dbReference type="GO" id="GO:0003676">
    <property type="term" value="F:nucleic acid binding"/>
    <property type="evidence" value="ECO:0007669"/>
    <property type="project" value="InterPro"/>
</dbReference>
<keyword evidence="3" id="KW-0347">Helicase</keyword>
<evidence type="ECO:0000313" key="9">
    <source>
        <dbReference type="Proteomes" id="UP001160483"/>
    </source>
</evidence>
<dbReference type="FunFam" id="3.40.50.300:FF:000102">
    <property type="entry name" value="RNA helicase, activating signal cointegrator 1"/>
    <property type="match status" value="1"/>
</dbReference>
<evidence type="ECO:0008006" key="10">
    <source>
        <dbReference type="Google" id="ProtNLM"/>
    </source>
</evidence>
<evidence type="ECO:0000259" key="6">
    <source>
        <dbReference type="PROSITE" id="PS51192"/>
    </source>
</evidence>
<evidence type="ECO:0000259" key="7">
    <source>
        <dbReference type="PROSITE" id="PS51194"/>
    </source>
</evidence>
<feature type="domain" description="Helicase ATP-binding" evidence="6">
    <location>
        <begin position="1321"/>
        <end position="1527"/>
    </location>
</feature>
<dbReference type="Proteomes" id="UP001160483">
    <property type="component" value="Unassembled WGS sequence"/>
</dbReference>
<dbReference type="Gene3D" id="2.60.40.150">
    <property type="entry name" value="C2 domain"/>
    <property type="match status" value="1"/>
</dbReference>
<dbReference type="PIRSF" id="PIRSF039073">
    <property type="entry name" value="BRR2"/>
    <property type="match status" value="1"/>
</dbReference>
<evidence type="ECO:0000313" key="8">
    <source>
        <dbReference type="EMBL" id="CAH0479431.1"/>
    </source>
</evidence>
<dbReference type="FunFam" id="3.40.50.300:FF:000231">
    <property type="entry name" value="Activating signal cointegrator 1 complex subunit 3"/>
    <property type="match status" value="1"/>
</dbReference>
<accession>A0AAU9L6M8</accession>
<feature type="region of interest" description="Disordered" evidence="5">
    <location>
        <begin position="229"/>
        <end position="255"/>
    </location>
</feature>
<dbReference type="InterPro" id="IPR001650">
    <property type="entry name" value="Helicase_C-like"/>
</dbReference>
<dbReference type="Pfam" id="PF23445">
    <property type="entry name" value="WHD_SNRNP200"/>
    <property type="match status" value="2"/>
</dbReference>
<dbReference type="InterPro" id="IPR057842">
    <property type="entry name" value="WH_MER3"/>
</dbReference>
<dbReference type="PANTHER" id="PTHR47961:SF4">
    <property type="entry name" value="ACTIVATING SIGNAL COINTEGRATOR 1 COMPLEX SUBUNIT 3"/>
    <property type="match status" value="1"/>
</dbReference>
<dbReference type="InterPro" id="IPR027417">
    <property type="entry name" value="P-loop_NTPase"/>
</dbReference>
<sequence>MTSLLSALRAAFPTPTSTDISINQNATIQDVSQLSPPSMDKATVDQRRTFRDPFLSSEKLWNVSLPTHHNDLLKVLQVEHDTLRAANEREAAAGAVGAVVTSKRHKHKESKPLKTKKNAVEMLLDACAKHTATNRDNCFLTTLELAESVLQTVQDGRGDADDRVQAQLFGLVGVEGMELISFAVQHQKELGDSFITKEKLREAHKMLEMADKFAECGSTAARSMGFSIQTETEQKFQRQQRKAQRRSKRRNGGEVEEDVNWLEAAGYDMEVLRLQRESAEEERRLQSSSLVQREFGELQGGYDSNAAAGQLTSAGALVLPSNTKRTHYKGYEHVFIPAHAKKALDTEEKLVAISSLDSFAQTAFHGITELNRLQSKLFDAAYNSNQNLLVCAPTGAGKTNVAMLSVLQEVKTQINHHQDQSISHGVANMKIIYVAPMKALAQEVVTKFGQRLQTLKLRVRELTGDMQLTKKEIEETHVIVTTPEKWDVITRKSSTQQSLLSQVKLLIIDEVHLLADERGPVIETIVARTLRRVESTQSMIRIVGLSATLPNYVDVASFLRVYVPSGDARMQNAATNGGKGGLFFFDSTYRPVPLDQTFIGVSTNANLKEALGLSAAALTTVTTSQENRTDEKKGAGAIMSRQRQIQLMMNKLTLAHCLKQVQHKEQVMVFVHSRKETAATMRSIIELARGNEEKPGTLEAFLPPPELQLPISLQDRVQKSRNKELKELLGYGMGIHHAGMLRSDRNLTEQLFELGYIRVLCCTATLAWGVNLPAHSVLIKGTQVYNADKGGMTQLSMLDVMQIFGRAGRPQYDTSGDAVLVTTQDQLPHYLRLLTTGIPMESALIKSLPDHLNAEIVSGTVSNLEEACTWLSYTYLYVRMRKNPLAYGMKIDDVNEDPMLTSRRRQLLMDAAENLAACRMIKILREKVQLGSDQEGKIAFAVTSMGRVASHFYIQHTSIETFNNLLDSKAGQKESGDDDLDWEKVLLVLCSSNEFEQLKSREEEMPELEKLKRKFCRFDILGGGMDTYTGKTNILLQSLIGRARVSTFTLISDTNYVAQNGSRVCRALFEICLKKNSARKAEKFLQLAKCIDQKMWWDQNAMLQLPHVPLDIVGEFDRCHNMTLYDAIADTNAFNLSAKMKKWVQSVPFIDIDNVRTQPFGSTMIKLAFELYPLFIEWKEGIFQGKTLSSWLWVEDAITGYIYHSEYFVLHQSRFVGWKAGTQTLEMECYLPVFISQTQAEANYVIRILSDRFVGIESFYEVSYAPGESNIAEMKKQKADMYTKLLRLHPQPLQSLDDPVYQALYVGKFQYFNPIQTQVFHQLYHQNGNVLLCAPTGSGKTVCAELAMLRVWKQQNSSENADSNAEGSLDADTTQTRRSRRSYKSLIVYIAPMKALAREKVTEWKARFENNAHLRKRVVEVTGDTLVNVEFILNKADIVVTTPEKWDLLTRSSTVGRALMTQMALVVVDEVHLVGEAPRGAVLEVLISRLRRFKRSGLPIRLIGLSTALGNAGDVGRWLGGITSSHANKSDDGQAYNFRASVRPVPMDVHIQGFPERHYVARMAAMNKPTFMAIKTHSPDKPVLIFVSSKAQTKLTALDLIQFCVASDENGDGSKRFLKMDEAVMESICQSNQIVDESLKHTLSFGIGLHHAGLARRDRELVEKLYKDRLIQVIISTSTLAWGVNLPAHLVVIKGTEYFHSGRYRSYPLSDLLQMIGRAGRPLLDDKGIACVLVEESKKNMTQRFLYEPLAVESCLGGNAMPYILANHLNAEITAGFIHNAKDVMDYLSWSLLFQRVLKNPSFYGVGADVVANESSSAKLGKHATQDKQHKSSTKQDKLETFFQQLIATTMQQLESSQCITTSQAGGMVSFEPTFAGKLAASLYVDVRTVSNMLTALKAISSEKDGVSTTAANTLRLLCVICESSTELRDIPLRHNEVMSNLISDICTKVKYSPLKHLFSSSPKRQKALLETHGSEVKALLLLQMHLMGMRLPSSDFMNDLQTLLDHLPRLLSAAIDLCAFLKLTDLVFAGIRLSQAVVQGRWPDETNLDGGTALTQLPYASQSVVKLLREQFQVSQITDLQAALEVKNKKAQIIGCLQNLQTQQQRGQPNSLTKHKIDELIRVAEEVPRFRVDLLVKQKQQQRVVDVELTGLNNRGGRNLAFTSRLQKPKPYGFYVLLTTKTEEATKCTFFRMQLLVLTARMLLRPKLAGRSWLLRIQPLSRDVDKEIVMGGAVAGTLSRLKALRD</sequence>